<dbReference type="AlphaFoldDB" id="V6TQH4"/>
<accession>V6TQH4</accession>
<dbReference type="EMBL" id="AHHH01000168">
    <property type="protein sequence ID" value="ESU40844.1"/>
    <property type="molecule type" value="Genomic_DNA"/>
</dbReference>
<evidence type="ECO:0008006" key="3">
    <source>
        <dbReference type="Google" id="ProtNLM"/>
    </source>
</evidence>
<protein>
    <recommendedName>
        <fullName evidence="3">Major capsid protein</fullName>
    </recommendedName>
</protein>
<gene>
    <name evidence="1" type="ORF">GSB_154686</name>
</gene>
<name>V6TQH4_GIAIN</name>
<dbReference type="OrthoDB" id="10403387at2759"/>
<evidence type="ECO:0000313" key="2">
    <source>
        <dbReference type="Proteomes" id="UP000018040"/>
    </source>
</evidence>
<sequence>MSRYILKAECATAEPLVNLLQSQTPGLALSDPKNLVVFVGDKAKNNPGVSIMPCSGGLYAPQQFVWKDPTLISSLDTTKLFLDVNNITVTLAVDLQVSADSNLTYGNPGTTIPTGALAVNLGSKGFQFNSSNMINGDEWGKLVYYEPGGLGVGWAFNANTYLPRQGYSVPSGLGMYMLGGLLPDVSYNSLVSQTGVNNAQLLPSYNLQVGRDQALLTQMVSVGNFQGPQGYWSVQPTNLDTTAATSGRAGGSIVGSTETMSPTFSAYNPFGFLCLSFPTALQSTSQSAQTQGWNLQFPSYGPSTQDGYMMTGNCLSVSPGTFFTDQGLALLQSPDSAPSSSPAITPFMWNEYWTNATSNIHLEETKPFYIEAPLFNAPVALNLIPNYQDGLSMLVPITRICNGVYLYTPIKNGTGDVQAVNMNTKQVSDDPNYFVNPFGTLQKWFVPKRVSLTINMPFVRVDSAIQASRFFGTPYLDQNFSITVPLWIKFHFMPQEGPEGPVDPQSVDKTASLTQIAAASPNGVMEMVFTAREILNRFGTVLASHNQPISKGQWGLQSLEISRVMVSCTTALDFPRLYRYLLSLGAFLTSPQGAIIRAGGTKVFSRCGASLSAGPPSDMTLVFDDVLGDTVGYVDGTGVRTARFDINNVVSSSYGMTNDDYFNSTAEFVFSRSVFLRVPEESSLTDDGGQVTVSFRPRPVLNMPFSGEVLKTPAKGGPQFTNSGITNGNVTSQNLASYSQGWFNNLNPYSQDYNSSYATANASSNLDTYPFMDYKMVDFNRRKIEIWFQLQVPVQIYTGSPFS</sequence>
<reference evidence="2" key="1">
    <citation type="submission" date="2012-02" db="EMBL/GenBank/DDBJ databases">
        <title>Genome sequencing of Giardia lamblia Genotypes A2 and B isolates (DH and GS) and comparative analysis with the genomes of Genotypes A1 and E (WB and Pig).</title>
        <authorList>
            <person name="Adam R."/>
            <person name="Dahlstrom E."/>
            <person name="Martens C."/>
            <person name="Bruno D."/>
            <person name="Barbian K."/>
            <person name="Porcella S.F."/>
            <person name="Nash T."/>
        </authorList>
    </citation>
    <scope>NUCLEOTIDE SEQUENCE</scope>
    <source>
        <strain evidence="2">GS</strain>
    </source>
</reference>
<comment type="caution">
    <text evidence="1">The sequence shown here is derived from an EMBL/GenBank/DDBJ whole genome shotgun (WGS) entry which is preliminary data.</text>
</comment>
<reference evidence="1 2" key="2">
    <citation type="journal article" date="2013" name="Genome Biol. Evol.">
        <title>Genome sequencing of Giardia lamblia genotypes A2 and B isolates (DH and GS) and comparative analysis with the genomes of genotypes A1 and E (WB and Pig).</title>
        <authorList>
            <person name="Adam R.D."/>
            <person name="Dahlstrom E.W."/>
            <person name="Martens C.A."/>
            <person name="Bruno D.P."/>
            <person name="Barbian K.D."/>
            <person name="Ricklefs S.M."/>
            <person name="Hernandez M.M."/>
            <person name="Narla N.P."/>
            <person name="Patel R.B."/>
            <person name="Porcella S.F."/>
            <person name="Nash T.E."/>
        </authorList>
    </citation>
    <scope>NUCLEOTIDE SEQUENCE [LARGE SCALE GENOMIC DNA]</scope>
    <source>
        <strain evidence="1 2">GS</strain>
    </source>
</reference>
<evidence type="ECO:0000313" key="1">
    <source>
        <dbReference type="EMBL" id="ESU40844.1"/>
    </source>
</evidence>
<organism evidence="1 2">
    <name type="scientific">Giardia intestinalis</name>
    <name type="common">Giardia lamblia</name>
    <dbReference type="NCBI Taxonomy" id="5741"/>
    <lineage>
        <taxon>Eukaryota</taxon>
        <taxon>Metamonada</taxon>
        <taxon>Diplomonadida</taxon>
        <taxon>Hexamitidae</taxon>
        <taxon>Giardiinae</taxon>
        <taxon>Giardia</taxon>
    </lineage>
</organism>
<proteinExistence type="predicted"/>
<dbReference type="Proteomes" id="UP000018040">
    <property type="component" value="Unassembled WGS sequence"/>
</dbReference>